<organism evidence="1 2">
    <name type="scientific">Symbiodinium microadriaticum</name>
    <name type="common">Dinoflagellate</name>
    <name type="synonym">Zooxanthella microadriatica</name>
    <dbReference type="NCBI Taxonomy" id="2951"/>
    <lineage>
        <taxon>Eukaryota</taxon>
        <taxon>Sar</taxon>
        <taxon>Alveolata</taxon>
        <taxon>Dinophyceae</taxon>
        <taxon>Suessiales</taxon>
        <taxon>Symbiodiniaceae</taxon>
        <taxon>Symbiodinium</taxon>
    </lineage>
</organism>
<evidence type="ECO:0000313" key="1">
    <source>
        <dbReference type="EMBL" id="OLQ11807.1"/>
    </source>
</evidence>
<accession>A0A1Q9EWI9</accession>
<gene>
    <name evidence="1" type="ORF">AK812_SmicGene4364</name>
</gene>
<dbReference type="Proteomes" id="UP000186817">
    <property type="component" value="Unassembled WGS sequence"/>
</dbReference>
<dbReference type="EMBL" id="LSRX01000054">
    <property type="protein sequence ID" value="OLQ11807.1"/>
    <property type="molecule type" value="Genomic_DNA"/>
</dbReference>
<proteinExistence type="predicted"/>
<dbReference type="AlphaFoldDB" id="A0A1Q9EWI9"/>
<comment type="caution">
    <text evidence="1">The sequence shown here is derived from an EMBL/GenBank/DDBJ whole genome shotgun (WGS) entry which is preliminary data.</text>
</comment>
<dbReference type="PROSITE" id="PS51257">
    <property type="entry name" value="PROKAR_LIPOPROTEIN"/>
    <property type="match status" value="1"/>
</dbReference>
<evidence type="ECO:0008006" key="3">
    <source>
        <dbReference type="Google" id="ProtNLM"/>
    </source>
</evidence>
<evidence type="ECO:0000313" key="2">
    <source>
        <dbReference type="Proteomes" id="UP000186817"/>
    </source>
</evidence>
<keyword evidence="2" id="KW-1185">Reference proteome</keyword>
<reference evidence="1 2" key="1">
    <citation type="submission" date="2016-02" db="EMBL/GenBank/DDBJ databases">
        <title>Genome analysis of coral dinoflagellate symbionts highlights evolutionary adaptations to a symbiotic lifestyle.</title>
        <authorList>
            <person name="Aranda M."/>
            <person name="Li Y."/>
            <person name="Liew Y.J."/>
            <person name="Baumgarten S."/>
            <person name="Simakov O."/>
            <person name="Wilson M."/>
            <person name="Piel J."/>
            <person name="Ashoor H."/>
            <person name="Bougouffa S."/>
            <person name="Bajic V.B."/>
            <person name="Ryu T."/>
            <person name="Ravasi T."/>
            <person name="Bayer T."/>
            <person name="Micklem G."/>
            <person name="Kim H."/>
            <person name="Bhak J."/>
            <person name="Lajeunesse T.C."/>
            <person name="Voolstra C.R."/>
        </authorList>
    </citation>
    <scope>NUCLEOTIDE SEQUENCE [LARGE SCALE GENOMIC DNA]</scope>
    <source>
        <strain evidence="1 2">CCMP2467</strain>
    </source>
</reference>
<sequence length="363" mass="40522">MVRICWAGLPIIVLCSCIAIYGLQQATPALAREAWRPASTATPSSTRSTEAFTTEMPTSTTWSDMFPTEGLISLRGKNLILAGDSNDRNFFHLLCHYATGKSDQVQYIRKLEIASGEYSGLITWPTEAATMTCHDRSRNASLMFLFHQGVYSLPPQPDWFLEFVQRRLGTHGIGVRGKARVVPTTDLARNIWPEAIQQNLLIRPMILLLQSSMWDSFPVLEKIIGTRVSQMTDAGEAKIKTAVFCKENLTEWGWMGRAEQIVSAFEAGLRERGWQVSSKLWRTNPNCPALPKQGSVVANPLSELYADAVKHAILAGGAWSDVCLVDWRGHLRIHDPSQCDHHHYTKAGYMEYLDALGDCLLLA</sequence>
<dbReference type="OrthoDB" id="416757at2759"/>
<protein>
    <recommendedName>
        <fullName evidence="3">SGNH domain-containing protein</fullName>
    </recommendedName>
</protein>
<name>A0A1Q9EWI9_SYMMI</name>